<dbReference type="Pfam" id="PF00144">
    <property type="entry name" value="Beta-lactamase"/>
    <property type="match status" value="1"/>
</dbReference>
<dbReference type="PANTHER" id="PTHR43283">
    <property type="entry name" value="BETA-LACTAMASE-RELATED"/>
    <property type="match status" value="1"/>
</dbReference>
<evidence type="ECO:0000256" key="1">
    <source>
        <dbReference type="ARBA" id="ARBA00009009"/>
    </source>
</evidence>
<dbReference type="PANTHER" id="PTHR43283:SF17">
    <property type="entry name" value="(LOVD), PUTATIVE (AFU_ORTHOLOGUE AFUA_5G00920)-RELATED"/>
    <property type="match status" value="1"/>
</dbReference>
<dbReference type="InterPro" id="IPR012338">
    <property type="entry name" value="Beta-lactam/transpept-like"/>
</dbReference>
<dbReference type="AlphaFoldDB" id="A0A0F0I6L4"/>
<dbReference type="OrthoDB" id="1862401at2759"/>
<dbReference type="GO" id="GO:0016787">
    <property type="term" value="F:hydrolase activity"/>
    <property type="evidence" value="ECO:0007669"/>
    <property type="project" value="UniProtKB-KW"/>
</dbReference>
<reference evidence="4 5" key="1">
    <citation type="submission" date="2015-02" db="EMBL/GenBank/DDBJ databases">
        <title>Draft genome sequence of Aspergillus parasiticus SU-1.</title>
        <authorList>
            <person name="Yu J."/>
            <person name="Fedorova N."/>
            <person name="Yin Y."/>
            <person name="Losada L."/>
            <person name="Zafar N."/>
            <person name="Taujale R."/>
            <person name="Ehrlich K.C."/>
            <person name="Bhatnagar D."/>
            <person name="Cleveland T.E."/>
            <person name="Bennett J.W."/>
            <person name="Nierman W.C."/>
        </authorList>
    </citation>
    <scope>NUCLEOTIDE SEQUENCE [LARGE SCALE GENOMIC DNA]</scope>
    <source>
        <strain evidence="5">ATCC 56775 / NRRL 5862 / SRRC 143 / SU-1</strain>
    </source>
</reference>
<comment type="caution">
    <text evidence="4">The sequence shown here is derived from an EMBL/GenBank/DDBJ whole genome shotgun (WGS) entry which is preliminary data.</text>
</comment>
<evidence type="ECO:0000256" key="2">
    <source>
        <dbReference type="ARBA" id="ARBA00022801"/>
    </source>
</evidence>
<dbReference type="Gene3D" id="3.40.710.10">
    <property type="entry name" value="DD-peptidase/beta-lactamase superfamily"/>
    <property type="match status" value="1"/>
</dbReference>
<protein>
    <submittedName>
        <fullName evidence="4">Beta-lactamase</fullName>
    </submittedName>
</protein>
<evidence type="ECO:0000259" key="3">
    <source>
        <dbReference type="Pfam" id="PF00144"/>
    </source>
</evidence>
<organism evidence="4 5">
    <name type="scientific">Aspergillus parasiticus (strain ATCC 56775 / NRRL 5862 / SRRC 143 / SU-1)</name>
    <dbReference type="NCBI Taxonomy" id="1403190"/>
    <lineage>
        <taxon>Eukaryota</taxon>
        <taxon>Fungi</taxon>
        <taxon>Dikarya</taxon>
        <taxon>Ascomycota</taxon>
        <taxon>Pezizomycotina</taxon>
        <taxon>Eurotiomycetes</taxon>
        <taxon>Eurotiomycetidae</taxon>
        <taxon>Eurotiales</taxon>
        <taxon>Aspergillaceae</taxon>
        <taxon>Aspergillus</taxon>
        <taxon>Aspergillus subgen. Circumdati</taxon>
    </lineage>
</organism>
<dbReference type="Proteomes" id="UP000033540">
    <property type="component" value="Unassembled WGS sequence"/>
</dbReference>
<feature type="domain" description="Beta-lactamase-related" evidence="3">
    <location>
        <begin position="446"/>
        <end position="775"/>
    </location>
</feature>
<dbReference type="InterPro" id="IPR050789">
    <property type="entry name" value="Diverse_Enzym_Activities"/>
</dbReference>
<accession>A0A0F0I6L4</accession>
<dbReference type="STRING" id="1403190.A0A0F0I6L4"/>
<comment type="similarity">
    <text evidence="1">Belongs to the class-A beta-lactamase family.</text>
</comment>
<gene>
    <name evidence="4" type="ORF">P875_00033724</name>
</gene>
<evidence type="ECO:0000313" key="5">
    <source>
        <dbReference type="Proteomes" id="UP000033540"/>
    </source>
</evidence>
<evidence type="ECO:0000313" key="4">
    <source>
        <dbReference type="EMBL" id="KJK63375.1"/>
    </source>
</evidence>
<dbReference type="Gene3D" id="3.30.559.10">
    <property type="entry name" value="Chloramphenicol acetyltransferase-like domain"/>
    <property type="match status" value="2"/>
</dbReference>
<proteinExistence type="inferred from homology"/>
<dbReference type="EMBL" id="JZEE01000573">
    <property type="protein sequence ID" value="KJK63375.1"/>
    <property type="molecule type" value="Genomic_DNA"/>
</dbReference>
<dbReference type="InterPro" id="IPR023213">
    <property type="entry name" value="CAT-like_dom_sf"/>
</dbReference>
<name>A0A0F0I6L4_ASPPU</name>
<sequence>MTFSLQDPTRGIPVLEAGVSQLVSKLPFLGGNLIWTTHPDSTKVTGEIHPPIEATWNTYPMLKVKYHAGKYKSMSYGRGQCDVISYDHLYREEFLPLPFEIVLAETSPVLRFQANVLEDGIILCASFHHNVIDGKGMQTVMEALAACCRNLTNVQQNELPTDPISEAVCRRRLSAAASPTLDAFVVRRGKNCPIPTAPEQGLQAPITRLLVLSGEKVIQLKRMCNAFVQNEARGEVRSSEVNRPTPALSSNDIISALMWLCVRRSQVRSDPRVLERVKSTFSFPADARMIIPQDLRSTYIGNCVVSATVESPFSIEDGIKSSSATVSAPDEINLSLIVSLALTIRSKFKSMDRKHVRNFISSIGTGNHAMLTAGNADFALSNLRHMGFYELNFGPVIGRLASIDMPDPRMKNQAWVLPDRHPGHNGRSPWEIRITLDPMVMECSLHYAKAFGEASVEATDTDAVHWVASSTKLVTTVAVMQCVERGLLDLDADIANVLPEWENPRILTGFDENDNPTFRPATKPITLRRMLTHSSGMAYFFMDPLMTRYYELQGKPPVLQTLFQFQFLLFEPGERWMYSPGIDWAGRAVERVTSMKFGEYLQRYVFDVVSVKDATFHLDQREDLRARKVKAWVRTDQGLEEEKNPLFQDPIAEDFGGGGLYTTVNEMLKICHGILTEKLLRPETVKEMFQPQLENVLGLDQPHDYSLASRNAIWNAVPNDVLVDFGIGGLVNTSRLPGRREAHSLTWSGKPNCYWWIDIKKGVAGVYLSQLLPTGDQSAIELLNEFERWVYSHLDDLEGLAKQSVDISSR</sequence>
<keyword evidence="2" id="KW-0378">Hydrolase</keyword>
<dbReference type="SUPFAM" id="SSF56601">
    <property type="entry name" value="beta-lactamase/transpeptidase-like"/>
    <property type="match status" value="1"/>
</dbReference>
<dbReference type="InterPro" id="IPR001466">
    <property type="entry name" value="Beta-lactam-related"/>
</dbReference>
<dbReference type="Pfam" id="PF02458">
    <property type="entry name" value="Transferase"/>
    <property type="match status" value="1"/>
</dbReference>